<evidence type="ECO:0000313" key="4">
    <source>
        <dbReference type="Proteomes" id="UP000503640"/>
    </source>
</evidence>
<dbReference type="PANTHER" id="PTHR38591">
    <property type="entry name" value="HYDROLASE"/>
    <property type="match status" value="1"/>
</dbReference>
<dbReference type="InterPro" id="IPR010791">
    <property type="entry name" value="AttH_dom"/>
</dbReference>
<dbReference type="Pfam" id="PF07143">
    <property type="entry name" value="CrtC"/>
    <property type="match status" value="1"/>
</dbReference>
<dbReference type="PANTHER" id="PTHR38591:SF1">
    <property type="entry name" value="BLL1000 PROTEIN"/>
    <property type="match status" value="1"/>
</dbReference>
<keyword evidence="4" id="KW-1185">Reference proteome</keyword>
<dbReference type="SUPFAM" id="SSF159245">
    <property type="entry name" value="AttH-like"/>
    <property type="match status" value="1"/>
</dbReference>
<accession>A0A7I9VP48</accession>
<reference evidence="4" key="1">
    <citation type="journal article" date="2020" name="Appl. Environ. Microbiol.">
        <title>Diazotrophic Anaeromyxobacter Isolates from Soils.</title>
        <authorList>
            <person name="Masuda Y."/>
            <person name="Yamanaka H."/>
            <person name="Xu Z.X."/>
            <person name="Shiratori Y."/>
            <person name="Aono T."/>
            <person name="Amachi S."/>
            <person name="Senoo K."/>
            <person name="Itoh H."/>
        </authorList>
    </citation>
    <scope>NUCLEOTIDE SEQUENCE [LARGE SCALE GENOMIC DNA]</scope>
    <source>
        <strain evidence="4">R267</strain>
    </source>
</reference>
<dbReference type="InterPro" id="IPR023374">
    <property type="entry name" value="AttH-like_dom_sf"/>
</dbReference>
<protein>
    <submittedName>
        <fullName evidence="3">Carotenoid 1,2-hydratase</fullName>
    </submittedName>
</protein>
<proteinExistence type="predicted"/>
<evidence type="ECO:0000259" key="2">
    <source>
        <dbReference type="Pfam" id="PF07143"/>
    </source>
</evidence>
<dbReference type="RefSeq" id="WP_176066505.1">
    <property type="nucleotide sequence ID" value="NZ_BJTG01000007.1"/>
</dbReference>
<feature type="signal peptide" evidence="1">
    <location>
        <begin position="1"/>
        <end position="25"/>
    </location>
</feature>
<dbReference type="AlphaFoldDB" id="A0A7I9VP48"/>
<comment type="caution">
    <text evidence="3">The sequence shown here is derived from an EMBL/GenBank/DDBJ whole genome shotgun (WGS) entry which is preliminary data.</text>
</comment>
<sequence length="393" mass="42463">MRSEPRAALLALLLAAPAATSIATATATATATAATAPSTADGFRPAAPGYAWSFPRDHWKHDGYRTEWWYFTGRLSSVDPPGRELGYQLTFFRVGLLPERPPLDTPWASANLVMVHAAVSDLTGGAHLFGEVLWREMPYLGELAEFPRHPLAWARAAPGTPGRWTLDLAGGAFELAVEDRARGFAYRLRATPERPLVFQGPGGFSRKSAQEGYASLYYSYPRLATEGTVTLGGESWRVRGLSWMDRELGSSQLAPAQVGWDWFALHLADGRDLMLYLLRREDGAVDFARGTLVGPGGATRWLAQGELSVRADRSWRSPGSGATYPARWEVKVPSAGIALTVTPALADQENRSALAGGVFYWEGAVRATGPDGAPAGEGYVELTGYGARSRPPI</sequence>
<dbReference type="EMBL" id="BJTG01000007">
    <property type="protein sequence ID" value="GEJ58183.1"/>
    <property type="molecule type" value="Genomic_DNA"/>
</dbReference>
<evidence type="ECO:0000256" key="1">
    <source>
        <dbReference type="SAM" id="SignalP"/>
    </source>
</evidence>
<keyword evidence="1" id="KW-0732">Signal</keyword>
<gene>
    <name evidence="3" type="ORF">AMYX_29240</name>
</gene>
<name>A0A7I9VP48_9BACT</name>
<feature type="chain" id="PRO_5029644017" evidence="1">
    <location>
        <begin position="26"/>
        <end position="393"/>
    </location>
</feature>
<feature type="domain" description="AttH" evidence="2">
    <location>
        <begin position="66"/>
        <end position="250"/>
    </location>
</feature>
<dbReference type="Pfam" id="PF17186">
    <property type="entry name" value="Lipocalin_9"/>
    <property type="match status" value="1"/>
</dbReference>
<dbReference type="Proteomes" id="UP000503640">
    <property type="component" value="Unassembled WGS sequence"/>
</dbReference>
<dbReference type="Gene3D" id="2.40.370.10">
    <property type="entry name" value="AttH-like domain"/>
    <property type="match status" value="2"/>
</dbReference>
<organism evidence="3 4">
    <name type="scientific">Anaeromyxobacter diazotrophicus</name>
    <dbReference type="NCBI Taxonomy" id="2590199"/>
    <lineage>
        <taxon>Bacteria</taxon>
        <taxon>Pseudomonadati</taxon>
        <taxon>Myxococcota</taxon>
        <taxon>Myxococcia</taxon>
        <taxon>Myxococcales</taxon>
        <taxon>Cystobacterineae</taxon>
        <taxon>Anaeromyxobacteraceae</taxon>
        <taxon>Anaeromyxobacter</taxon>
    </lineage>
</organism>
<evidence type="ECO:0000313" key="3">
    <source>
        <dbReference type="EMBL" id="GEJ58183.1"/>
    </source>
</evidence>